<dbReference type="OrthoDB" id="3364132at2759"/>
<evidence type="ECO:0000259" key="2">
    <source>
        <dbReference type="Pfam" id="PF25534"/>
    </source>
</evidence>
<reference evidence="4" key="1">
    <citation type="submission" date="2014-04" db="EMBL/GenBank/DDBJ databases">
        <title>Evolutionary Origins and Diversification of the Mycorrhizal Mutualists.</title>
        <authorList>
            <consortium name="DOE Joint Genome Institute"/>
            <consortium name="Mycorrhizal Genomics Consortium"/>
            <person name="Kohler A."/>
            <person name="Kuo A."/>
            <person name="Nagy L.G."/>
            <person name="Floudas D."/>
            <person name="Copeland A."/>
            <person name="Barry K.W."/>
            <person name="Cichocki N."/>
            <person name="Veneault-Fourrey C."/>
            <person name="LaButti K."/>
            <person name="Lindquist E.A."/>
            <person name="Lipzen A."/>
            <person name="Lundell T."/>
            <person name="Morin E."/>
            <person name="Murat C."/>
            <person name="Riley R."/>
            <person name="Ohm R."/>
            <person name="Sun H."/>
            <person name="Tunlid A."/>
            <person name="Henrissat B."/>
            <person name="Grigoriev I.V."/>
            <person name="Hibbett D.S."/>
            <person name="Martin F."/>
        </authorList>
    </citation>
    <scope>NUCLEOTIDE SEQUENCE [LARGE SCALE GENOMIC DNA]</scope>
    <source>
        <strain evidence="4">FD-334 SS-4</strain>
    </source>
</reference>
<evidence type="ECO:0000256" key="1">
    <source>
        <dbReference type="SAM" id="MobiDB-lite"/>
    </source>
</evidence>
<dbReference type="PANTHER" id="PTHR36223:SF1">
    <property type="entry name" value="TRANSCRIPTION ELONGATION FACTOR EAF N-TERMINAL DOMAIN-CONTAINING PROTEIN"/>
    <property type="match status" value="1"/>
</dbReference>
<feature type="compositionally biased region" description="Basic and acidic residues" evidence="1">
    <location>
        <begin position="251"/>
        <end position="260"/>
    </location>
</feature>
<dbReference type="AlphaFoldDB" id="A0A0D2N6H2"/>
<sequence>MPTVGHLSAWIQVNGVRLPEYATEISGSGTKASCWVPSEAGKNFEICYEDSLLAFGTTTKIYVDGVLLPGGRVVHPMQHRPQGFTTHRGIRIASDSYRPYVFSDCELIEDEEFVSTTSPHVGEILCVINEAKIKGYIKRPHTAKPYDLPPLKIQEREKKGIVHGTQLGSAIDRWSKKKTREVSNIRHLVTFEFKYRPLNVLKADGVVPTGPLGRRVSSRLLHNKSEVIDLTVQEENGSSHSQPSTLSGRPVKREPKRERSMTLADQFVDLTV</sequence>
<feature type="region of interest" description="Disordered" evidence="1">
    <location>
        <begin position="232"/>
        <end position="260"/>
    </location>
</feature>
<name>A0A0D2N6H2_HYPSF</name>
<keyword evidence="4" id="KW-1185">Reference proteome</keyword>
<dbReference type="OMA" id="THRGIRI"/>
<evidence type="ECO:0000313" key="4">
    <source>
        <dbReference type="Proteomes" id="UP000054270"/>
    </source>
</evidence>
<protein>
    <recommendedName>
        <fullName evidence="2">DUF7918 domain-containing protein</fullName>
    </recommendedName>
</protein>
<evidence type="ECO:0000313" key="3">
    <source>
        <dbReference type="EMBL" id="KJA14689.1"/>
    </source>
</evidence>
<dbReference type="STRING" id="945553.A0A0D2N6H2"/>
<feature type="domain" description="DUF7918" evidence="2">
    <location>
        <begin position="8"/>
        <end position="208"/>
    </location>
</feature>
<accession>A0A0D2N6H2</accession>
<gene>
    <name evidence="3" type="ORF">HYPSUDRAFT_48906</name>
</gene>
<dbReference type="PANTHER" id="PTHR36223">
    <property type="entry name" value="BETA-LACTAMASE-TYPE TRANSPEPTIDASE FOLD DOMAIN CONTAINING PROTEIN"/>
    <property type="match status" value="1"/>
</dbReference>
<proteinExistence type="predicted"/>
<dbReference type="Proteomes" id="UP000054270">
    <property type="component" value="Unassembled WGS sequence"/>
</dbReference>
<dbReference type="InterPro" id="IPR057678">
    <property type="entry name" value="DUF7918"/>
</dbReference>
<feature type="compositionally biased region" description="Polar residues" evidence="1">
    <location>
        <begin position="233"/>
        <end position="247"/>
    </location>
</feature>
<organism evidence="3 4">
    <name type="scientific">Hypholoma sublateritium (strain FD-334 SS-4)</name>
    <dbReference type="NCBI Taxonomy" id="945553"/>
    <lineage>
        <taxon>Eukaryota</taxon>
        <taxon>Fungi</taxon>
        <taxon>Dikarya</taxon>
        <taxon>Basidiomycota</taxon>
        <taxon>Agaricomycotina</taxon>
        <taxon>Agaricomycetes</taxon>
        <taxon>Agaricomycetidae</taxon>
        <taxon>Agaricales</taxon>
        <taxon>Agaricineae</taxon>
        <taxon>Strophariaceae</taxon>
        <taxon>Hypholoma</taxon>
    </lineage>
</organism>
<dbReference type="EMBL" id="KN817668">
    <property type="protein sequence ID" value="KJA14689.1"/>
    <property type="molecule type" value="Genomic_DNA"/>
</dbReference>
<dbReference type="Pfam" id="PF25534">
    <property type="entry name" value="DUF7918"/>
    <property type="match status" value="1"/>
</dbReference>